<dbReference type="EMBL" id="PCSU01000028">
    <property type="protein sequence ID" value="PIP56665.1"/>
    <property type="molecule type" value="Genomic_DNA"/>
</dbReference>
<dbReference type="PANTHER" id="PTHR42709">
    <property type="entry name" value="ALKALINE PHOSPHATASE LIKE PROTEIN"/>
    <property type="match status" value="1"/>
</dbReference>
<dbReference type="InterPro" id="IPR051311">
    <property type="entry name" value="DedA_domain"/>
</dbReference>
<keyword evidence="3 6" id="KW-0812">Transmembrane</keyword>
<feature type="transmembrane region" description="Helical" evidence="6">
    <location>
        <begin position="12"/>
        <end position="31"/>
    </location>
</feature>
<evidence type="ECO:0000256" key="2">
    <source>
        <dbReference type="ARBA" id="ARBA00022475"/>
    </source>
</evidence>
<sequence length="215" mass="24111">MLSHFVDTLAEFALSLISSMGYGGIFLVSFVENVFTPIPSEAVFPFAGILVTRGEFELFPVVAMATLGSVAGAYVFYALGYIMGSERFRALIIKFGHYFFVSEKDVNRAEKWFEKYEDLAVLICRVVPLVRSFISIPAGYVKMPILKFTILTAIGTFVWSLFLVYLGVWFGDSYKDLLSLLDQFQTIVIIAILAGIVWFYAAKLKRKKQIADPSS</sequence>
<name>A0A2H0BG76_UNCKA</name>
<evidence type="ECO:0000256" key="4">
    <source>
        <dbReference type="ARBA" id="ARBA00022989"/>
    </source>
</evidence>
<evidence type="ECO:0000313" key="9">
    <source>
        <dbReference type="Proteomes" id="UP000228495"/>
    </source>
</evidence>
<keyword evidence="4 6" id="KW-1133">Transmembrane helix</keyword>
<evidence type="ECO:0000256" key="3">
    <source>
        <dbReference type="ARBA" id="ARBA00022692"/>
    </source>
</evidence>
<dbReference type="PANTHER" id="PTHR42709:SF6">
    <property type="entry name" value="UNDECAPRENYL PHOSPHATE TRANSPORTER A"/>
    <property type="match status" value="1"/>
</dbReference>
<dbReference type="Proteomes" id="UP000228495">
    <property type="component" value="Unassembled WGS sequence"/>
</dbReference>
<protein>
    <submittedName>
        <fullName evidence="8">Alkaline phosphatase</fullName>
    </submittedName>
</protein>
<accession>A0A2H0BG76</accession>
<feature type="transmembrane region" description="Helical" evidence="6">
    <location>
        <begin position="183"/>
        <end position="201"/>
    </location>
</feature>
<evidence type="ECO:0000256" key="5">
    <source>
        <dbReference type="ARBA" id="ARBA00023136"/>
    </source>
</evidence>
<feature type="domain" description="VTT" evidence="7">
    <location>
        <begin position="38"/>
        <end position="167"/>
    </location>
</feature>
<keyword evidence="2" id="KW-1003">Cell membrane</keyword>
<comment type="caution">
    <text evidence="8">The sequence shown here is derived from an EMBL/GenBank/DDBJ whole genome shotgun (WGS) entry which is preliminary data.</text>
</comment>
<evidence type="ECO:0000256" key="6">
    <source>
        <dbReference type="SAM" id="Phobius"/>
    </source>
</evidence>
<gene>
    <name evidence="8" type="ORF">COX05_01920</name>
</gene>
<organism evidence="8 9">
    <name type="scientific">candidate division WWE3 bacterium CG22_combo_CG10-13_8_21_14_all_39_12</name>
    <dbReference type="NCBI Taxonomy" id="1975094"/>
    <lineage>
        <taxon>Bacteria</taxon>
        <taxon>Katanobacteria</taxon>
    </lineage>
</organism>
<evidence type="ECO:0000256" key="1">
    <source>
        <dbReference type="ARBA" id="ARBA00004651"/>
    </source>
</evidence>
<proteinExistence type="predicted"/>
<feature type="transmembrane region" description="Helical" evidence="6">
    <location>
        <begin position="58"/>
        <end position="79"/>
    </location>
</feature>
<evidence type="ECO:0000259" key="7">
    <source>
        <dbReference type="Pfam" id="PF09335"/>
    </source>
</evidence>
<evidence type="ECO:0000313" key="8">
    <source>
        <dbReference type="EMBL" id="PIP56665.1"/>
    </source>
</evidence>
<comment type="subcellular location">
    <subcellularLocation>
        <location evidence="1">Cell membrane</location>
        <topology evidence="1">Multi-pass membrane protein</topology>
    </subcellularLocation>
</comment>
<dbReference type="Pfam" id="PF09335">
    <property type="entry name" value="VTT_dom"/>
    <property type="match status" value="1"/>
</dbReference>
<reference evidence="8 9" key="1">
    <citation type="submission" date="2017-09" db="EMBL/GenBank/DDBJ databases">
        <title>Depth-based differentiation of microbial function through sediment-hosted aquifers and enrichment of novel symbionts in the deep terrestrial subsurface.</title>
        <authorList>
            <person name="Probst A.J."/>
            <person name="Ladd B."/>
            <person name="Jarett J.K."/>
            <person name="Geller-Mcgrath D.E."/>
            <person name="Sieber C.M."/>
            <person name="Emerson J.B."/>
            <person name="Anantharaman K."/>
            <person name="Thomas B.C."/>
            <person name="Malmstrom R."/>
            <person name="Stieglmeier M."/>
            <person name="Klingl A."/>
            <person name="Woyke T."/>
            <person name="Ryan C.M."/>
            <person name="Banfield J.F."/>
        </authorList>
    </citation>
    <scope>NUCLEOTIDE SEQUENCE [LARGE SCALE GENOMIC DNA]</scope>
    <source>
        <strain evidence="8">CG22_combo_CG10-13_8_21_14_all_39_12</strain>
    </source>
</reference>
<dbReference type="InterPro" id="IPR032816">
    <property type="entry name" value="VTT_dom"/>
</dbReference>
<feature type="transmembrane region" description="Helical" evidence="6">
    <location>
        <begin position="148"/>
        <end position="171"/>
    </location>
</feature>
<dbReference type="AlphaFoldDB" id="A0A2H0BG76"/>
<dbReference type="GO" id="GO:0005886">
    <property type="term" value="C:plasma membrane"/>
    <property type="evidence" value="ECO:0007669"/>
    <property type="project" value="UniProtKB-SubCell"/>
</dbReference>
<keyword evidence="5 6" id="KW-0472">Membrane</keyword>